<dbReference type="Proteomes" id="UP001159405">
    <property type="component" value="Unassembled WGS sequence"/>
</dbReference>
<feature type="transmembrane region" description="Helical" evidence="1">
    <location>
        <begin position="77"/>
        <end position="95"/>
    </location>
</feature>
<comment type="caution">
    <text evidence="2">The sequence shown here is derived from an EMBL/GenBank/DDBJ whole genome shotgun (WGS) entry which is preliminary data.</text>
</comment>
<keyword evidence="1" id="KW-0472">Membrane</keyword>
<accession>A0ABN8S2E2</accession>
<evidence type="ECO:0000313" key="3">
    <source>
        <dbReference type="Proteomes" id="UP001159405"/>
    </source>
</evidence>
<keyword evidence="1" id="KW-0812">Transmembrane</keyword>
<gene>
    <name evidence="2" type="ORF">PLOB_00032191</name>
</gene>
<sequence length="100" mass="11678">MNRKGPWEGYRRQARERHLGMRQALNATDREEGLILVELVWHRYIRLLGSLTLPSETAVEDFIARQAPQTSSAERTVPEFSIFTFLLVLLLLNLVRQISW</sequence>
<proteinExistence type="predicted"/>
<evidence type="ECO:0000313" key="2">
    <source>
        <dbReference type="EMBL" id="CAH3185200.1"/>
    </source>
</evidence>
<protein>
    <submittedName>
        <fullName evidence="2">Uncharacterized protein</fullName>
    </submittedName>
</protein>
<dbReference type="EMBL" id="CALNXK010000416">
    <property type="protein sequence ID" value="CAH3185200.1"/>
    <property type="molecule type" value="Genomic_DNA"/>
</dbReference>
<name>A0ABN8S2E2_9CNID</name>
<keyword evidence="1" id="KW-1133">Transmembrane helix</keyword>
<organism evidence="2 3">
    <name type="scientific">Porites lobata</name>
    <dbReference type="NCBI Taxonomy" id="104759"/>
    <lineage>
        <taxon>Eukaryota</taxon>
        <taxon>Metazoa</taxon>
        <taxon>Cnidaria</taxon>
        <taxon>Anthozoa</taxon>
        <taxon>Hexacorallia</taxon>
        <taxon>Scleractinia</taxon>
        <taxon>Fungiina</taxon>
        <taxon>Poritidae</taxon>
        <taxon>Porites</taxon>
    </lineage>
</organism>
<evidence type="ECO:0000256" key="1">
    <source>
        <dbReference type="SAM" id="Phobius"/>
    </source>
</evidence>
<reference evidence="2 3" key="1">
    <citation type="submission" date="2022-05" db="EMBL/GenBank/DDBJ databases">
        <authorList>
            <consortium name="Genoscope - CEA"/>
            <person name="William W."/>
        </authorList>
    </citation>
    <scope>NUCLEOTIDE SEQUENCE [LARGE SCALE GENOMIC DNA]</scope>
</reference>
<keyword evidence="3" id="KW-1185">Reference proteome</keyword>